<organism evidence="2 3">
    <name type="scientific">Tropilaelaps mercedesae</name>
    <dbReference type="NCBI Taxonomy" id="418985"/>
    <lineage>
        <taxon>Eukaryota</taxon>
        <taxon>Metazoa</taxon>
        <taxon>Ecdysozoa</taxon>
        <taxon>Arthropoda</taxon>
        <taxon>Chelicerata</taxon>
        <taxon>Arachnida</taxon>
        <taxon>Acari</taxon>
        <taxon>Parasitiformes</taxon>
        <taxon>Mesostigmata</taxon>
        <taxon>Gamasina</taxon>
        <taxon>Dermanyssoidea</taxon>
        <taxon>Laelapidae</taxon>
        <taxon>Tropilaelaps</taxon>
    </lineage>
</organism>
<dbReference type="EMBL" id="MNPL01002176">
    <property type="protein sequence ID" value="OQR78493.1"/>
    <property type="molecule type" value="Genomic_DNA"/>
</dbReference>
<feature type="compositionally biased region" description="Low complexity" evidence="1">
    <location>
        <begin position="154"/>
        <end position="169"/>
    </location>
</feature>
<evidence type="ECO:0000256" key="1">
    <source>
        <dbReference type="SAM" id="MobiDB-lite"/>
    </source>
</evidence>
<name>A0A1V9XYI7_9ACAR</name>
<feature type="region of interest" description="Disordered" evidence="1">
    <location>
        <begin position="112"/>
        <end position="234"/>
    </location>
</feature>
<protein>
    <submittedName>
        <fullName evidence="2">Voltage-dependent calcium channel-like</fullName>
    </submittedName>
</protein>
<keyword evidence="3" id="KW-1185">Reference proteome</keyword>
<dbReference type="OrthoDB" id="6426628at2759"/>
<evidence type="ECO:0000313" key="2">
    <source>
        <dbReference type="EMBL" id="OQR78493.1"/>
    </source>
</evidence>
<feature type="compositionally biased region" description="Polar residues" evidence="1">
    <location>
        <begin position="178"/>
        <end position="191"/>
    </location>
</feature>
<accession>A0A1V9XYI7</accession>
<sequence>MHRECRSQTVPRTCIELSGLKCIFSSKVEQMEAEATQQRASHTTQSGHHGQQQSEQRPDGRRSPYLRGRSPSPSPRRGLADAVSDVVDMVKYETSRRGRARARLHGDEYFSSTHRFERSPSRYRHGQRYQGYQPASRQTSPEYRTTSLNRRSRSPSPSSQHSSQHPASTSHHHRQQHCRTPTHSEYYGTTQLERRSRSPSPATSAQSLPVTAVGGRRGRRGGGRRLPPTPSKPSTLLLLQSAALDVATTANYQLPSVAHSPTLAQYQCGTINFPHVSASPTHSTPSHITAWSRHPHAAHQTHLQQQLQQQQQPPPPPLLQEQAAGLAHAGYGSTSPQQSPFYRDVRHPPRHLQSPMQQLPNGYKPGDPLGPLNGGSWGGSQKQTDTIVAVRTPHGYSGSDDEWC</sequence>
<dbReference type="AlphaFoldDB" id="A0A1V9XYI7"/>
<feature type="compositionally biased region" description="Low complexity" evidence="1">
    <location>
        <begin position="41"/>
        <end position="54"/>
    </location>
</feature>
<dbReference type="STRING" id="418985.A0A1V9XYI7"/>
<feature type="compositionally biased region" description="Low complexity" evidence="1">
    <location>
        <begin position="300"/>
        <end position="311"/>
    </location>
</feature>
<proteinExistence type="predicted"/>
<feature type="region of interest" description="Disordered" evidence="1">
    <location>
        <begin position="278"/>
        <end position="384"/>
    </location>
</feature>
<dbReference type="InParanoid" id="A0A1V9XYI7"/>
<feature type="compositionally biased region" description="Low complexity" evidence="1">
    <location>
        <begin position="63"/>
        <end position="77"/>
    </location>
</feature>
<dbReference type="Proteomes" id="UP000192247">
    <property type="component" value="Unassembled WGS sequence"/>
</dbReference>
<reference evidence="2 3" key="1">
    <citation type="journal article" date="2017" name="Gigascience">
        <title>Draft genome of the honey bee ectoparasitic mite, Tropilaelaps mercedesae, is shaped by the parasitic life history.</title>
        <authorList>
            <person name="Dong X."/>
            <person name="Armstrong S.D."/>
            <person name="Xia D."/>
            <person name="Makepeace B.L."/>
            <person name="Darby A.C."/>
            <person name="Kadowaki T."/>
        </authorList>
    </citation>
    <scope>NUCLEOTIDE SEQUENCE [LARGE SCALE GENOMIC DNA]</scope>
    <source>
        <strain evidence="2">Wuxi-XJTLU</strain>
    </source>
</reference>
<evidence type="ECO:0000313" key="3">
    <source>
        <dbReference type="Proteomes" id="UP000192247"/>
    </source>
</evidence>
<feature type="compositionally biased region" description="Polar residues" evidence="1">
    <location>
        <begin position="278"/>
        <end position="289"/>
    </location>
</feature>
<feature type="region of interest" description="Disordered" evidence="1">
    <location>
        <begin position="30"/>
        <end position="83"/>
    </location>
</feature>
<feature type="compositionally biased region" description="Polar residues" evidence="1">
    <location>
        <begin position="133"/>
        <end position="149"/>
    </location>
</feature>
<comment type="caution">
    <text evidence="2">The sequence shown here is derived from an EMBL/GenBank/DDBJ whole genome shotgun (WGS) entry which is preliminary data.</text>
</comment>
<gene>
    <name evidence="2" type="ORF">BIW11_06374</name>
</gene>